<evidence type="ECO:0000313" key="3">
    <source>
        <dbReference type="Proteomes" id="UP001153076"/>
    </source>
</evidence>
<feature type="region of interest" description="Disordered" evidence="1">
    <location>
        <begin position="1"/>
        <end position="27"/>
    </location>
</feature>
<reference evidence="2" key="1">
    <citation type="submission" date="2022-04" db="EMBL/GenBank/DDBJ databases">
        <title>Carnegiea gigantea Genome sequencing and assembly v2.</title>
        <authorList>
            <person name="Copetti D."/>
            <person name="Sanderson M.J."/>
            <person name="Burquez A."/>
            <person name="Wojciechowski M.F."/>
        </authorList>
    </citation>
    <scope>NUCLEOTIDE SEQUENCE</scope>
    <source>
        <strain evidence="2">SGP5-SGP5p</strain>
        <tissue evidence="2">Aerial part</tissue>
    </source>
</reference>
<dbReference type="AlphaFoldDB" id="A0A9Q1KM85"/>
<feature type="region of interest" description="Disordered" evidence="1">
    <location>
        <begin position="187"/>
        <end position="207"/>
    </location>
</feature>
<accession>A0A9Q1KM85</accession>
<feature type="compositionally biased region" description="Basic and acidic residues" evidence="1">
    <location>
        <begin position="198"/>
        <end position="207"/>
    </location>
</feature>
<feature type="compositionally biased region" description="Polar residues" evidence="1">
    <location>
        <begin position="1"/>
        <end position="12"/>
    </location>
</feature>
<dbReference type="EMBL" id="JAKOGI010000070">
    <property type="protein sequence ID" value="KAJ8445852.1"/>
    <property type="molecule type" value="Genomic_DNA"/>
</dbReference>
<keyword evidence="3" id="KW-1185">Reference proteome</keyword>
<sequence>MAWSSQRNQQANKAEKLEHQPPQRPSFDLVLCDIHPDRKVDGEGPESDGSEQCEDVVEEGHCHGQCGYHHHKQGPPGELPEIILARARPMPIEAYPKDIIAATVDNQGQKICNNQQGDWKVIPENITRVANPPIHPSCAVPHASDNTPDPIIAVMMWALAVHTVPVKSCISIYFSIIANLISQKKINVGQPPPPKKKPLNEENHAIS</sequence>
<evidence type="ECO:0000313" key="2">
    <source>
        <dbReference type="EMBL" id="KAJ8445852.1"/>
    </source>
</evidence>
<gene>
    <name evidence="2" type="ORF">Cgig2_027933</name>
</gene>
<comment type="caution">
    <text evidence="2">The sequence shown here is derived from an EMBL/GenBank/DDBJ whole genome shotgun (WGS) entry which is preliminary data.</text>
</comment>
<organism evidence="2 3">
    <name type="scientific">Carnegiea gigantea</name>
    <dbReference type="NCBI Taxonomy" id="171969"/>
    <lineage>
        <taxon>Eukaryota</taxon>
        <taxon>Viridiplantae</taxon>
        <taxon>Streptophyta</taxon>
        <taxon>Embryophyta</taxon>
        <taxon>Tracheophyta</taxon>
        <taxon>Spermatophyta</taxon>
        <taxon>Magnoliopsida</taxon>
        <taxon>eudicotyledons</taxon>
        <taxon>Gunneridae</taxon>
        <taxon>Pentapetalae</taxon>
        <taxon>Caryophyllales</taxon>
        <taxon>Cactineae</taxon>
        <taxon>Cactaceae</taxon>
        <taxon>Cactoideae</taxon>
        <taxon>Echinocereeae</taxon>
        <taxon>Carnegiea</taxon>
    </lineage>
</organism>
<proteinExistence type="predicted"/>
<name>A0A9Q1KM85_9CARY</name>
<evidence type="ECO:0000256" key="1">
    <source>
        <dbReference type="SAM" id="MobiDB-lite"/>
    </source>
</evidence>
<dbReference type="Proteomes" id="UP001153076">
    <property type="component" value="Unassembled WGS sequence"/>
</dbReference>
<protein>
    <submittedName>
        <fullName evidence="2">Uncharacterized protein</fullName>
    </submittedName>
</protein>